<gene>
    <name evidence="1" type="ORF">HYC85_020175</name>
</gene>
<sequence>MRWLQQQQQRQQRPGKARQCLVVCHKILLCCSRLNREGKLLIISQSMSISKRVCCAVEPKVAEWRSSSSTRYQKL</sequence>
<evidence type="ECO:0000313" key="1">
    <source>
        <dbReference type="EMBL" id="KAF5942533.1"/>
    </source>
</evidence>
<proteinExistence type="predicted"/>
<keyword evidence="2" id="KW-1185">Reference proteome</keyword>
<protein>
    <submittedName>
        <fullName evidence="1">Uncharacterized protein</fullName>
    </submittedName>
</protein>
<dbReference type="Proteomes" id="UP000593564">
    <property type="component" value="Unassembled WGS sequence"/>
</dbReference>
<reference evidence="2" key="1">
    <citation type="journal article" date="2020" name="Nat. Commun.">
        <title>Genome assembly of wild tea tree DASZ reveals pedigree and selection history of tea varieties.</title>
        <authorList>
            <person name="Zhang W."/>
            <person name="Zhang Y."/>
            <person name="Qiu H."/>
            <person name="Guo Y."/>
            <person name="Wan H."/>
            <person name="Zhang X."/>
            <person name="Scossa F."/>
            <person name="Alseekh S."/>
            <person name="Zhang Q."/>
            <person name="Wang P."/>
            <person name="Xu L."/>
            <person name="Schmidt M.H."/>
            <person name="Jia X."/>
            <person name="Li D."/>
            <person name="Zhu A."/>
            <person name="Guo F."/>
            <person name="Chen W."/>
            <person name="Ni D."/>
            <person name="Usadel B."/>
            <person name="Fernie A.R."/>
            <person name="Wen W."/>
        </authorList>
    </citation>
    <scope>NUCLEOTIDE SEQUENCE [LARGE SCALE GENOMIC DNA]</scope>
    <source>
        <strain evidence="2">cv. G240</strain>
    </source>
</reference>
<reference evidence="1 2" key="2">
    <citation type="submission" date="2020-07" db="EMBL/GenBank/DDBJ databases">
        <title>Genome assembly of wild tea tree DASZ reveals pedigree and selection history of tea varieties.</title>
        <authorList>
            <person name="Zhang W."/>
        </authorList>
    </citation>
    <scope>NUCLEOTIDE SEQUENCE [LARGE SCALE GENOMIC DNA]</scope>
    <source>
        <strain evidence="2">cv. G240</strain>
        <tissue evidence="1">Leaf</tissue>
    </source>
</reference>
<dbReference type="EMBL" id="JACBKZ010000009">
    <property type="protein sequence ID" value="KAF5942533.1"/>
    <property type="molecule type" value="Genomic_DNA"/>
</dbReference>
<organism evidence="1 2">
    <name type="scientific">Camellia sinensis</name>
    <name type="common">Tea plant</name>
    <name type="synonym">Thea sinensis</name>
    <dbReference type="NCBI Taxonomy" id="4442"/>
    <lineage>
        <taxon>Eukaryota</taxon>
        <taxon>Viridiplantae</taxon>
        <taxon>Streptophyta</taxon>
        <taxon>Embryophyta</taxon>
        <taxon>Tracheophyta</taxon>
        <taxon>Spermatophyta</taxon>
        <taxon>Magnoliopsida</taxon>
        <taxon>eudicotyledons</taxon>
        <taxon>Gunneridae</taxon>
        <taxon>Pentapetalae</taxon>
        <taxon>asterids</taxon>
        <taxon>Ericales</taxon>
        <taxon>Theaceae</taxon>
        <taxon>Camellia</taxon>
    </lineage>
</organism>
<comment type="caution">
    <text evidence="1">The sequence shown here is derived from an EMBL/GenBank/DDBJ whole genome shotgun (WGS) entry which is preliminary data.</text>
</comment>
<name>A0A7J7GP13_CAMSI</name>
<accession>A0A7J7GP13</accession>
<evidence type="ECO:0000313" key="2">
    <source>
        <dbReference type="Proteomes" id="UP000593564"/>
    </source>
</evidence>
<dbReference type="AlphaFoldDB" id="A0A7J7GP13"/>